<reference evidence="1" key="1">
    <citation type="submission" date="2022-11" db="EMBL/GenBank/DDBJ databases">
        <authorList>
            <person name="Petersen C."/>
        </authorList>
    </citation>
    <scope>NUCLEOTIDE SEQUENCE</scope>
    <source>
        <strain evidence="1">IBT 30761</strain>
    </source>
</reference>
<reference evidence="1" key="2">
    <citation type="journal article" date="2023" name="IMA Fungus">
        <title>Comparative genomic study of the Penicillium genus elucidates a diverse pangenome and 15 lateral gene transfer events.</title>
        <authorList>
            <person name="Petersen C."/>
            <person name="Sorensen T."/>
            <person name="Nielsen M.R."/>
            <person name="Sondergaard T.E."/>
            <person name="Sorensen J.L."/>
            <person name="Fitzpatrick D.A."/>
            <person name="Frisvad J.C."/>
            <person name="Nielsen K.L."/>
        </authorList>
    </citation>
    <scope>NUCLEOTIDE SEQUENCE</scope>
    <source>
        <strain evidence="1">IBT 30761</strain>
    </source>
</reference>
<name>A0A9W9KF04_9EURO</name>
<dbReference type="Proteomes" id="UP001149074">
    <property type="component" value="Unassembled WGS sequence"/>
</dbReference>
<evidence type="ECO:0000313" key="2">
    <source>
        <dbReference type="Proteomes" id="UP001149074"/>
    </source>
</evidence>
<accession>A0A9W9KF04</accession>
<dbReference type="EMBL" id="JAPQKI010000004">
    <property type="protein sequence ID" value="KAJ5103411.1"/>
    <property type="molecule type" value="Genomic_DNA"/>
</dbReference>
<proteinExistence type="predicted"/>
<dbReference type="RefSeq" id="XP_056476791.1">
    <property type="nucleotide sequence ID" value="XM_056616434.1"/>
</dbReference>
<sequence>MRMRGEGETVDTRHCARYRLTAFALCQNCCGGAVGDPHSRDGANTLDTGVLHDPVCFSALSAVRYHHTPPPSFPLTERRCLARPVEILRETSGRNPPGRQIPPWSAVEACIAGRTEPYKPHDAGNILAGICLDLAQPVRPSIDNTVNPPDLTGRKLSVTSPAQIIPGVSD</sequence>
<comment type="caution">
    <text evidence="1">The sequence shown here is derived from an EMBL/GenBank/DDBJ whole genome shotgun (WGS) entry which is preliminary data.</text>
</comment>
<protein>
    <submittedName>
        <fullName evidence="1">Uncharacterized protein</fullName>
    </submittedName>
</protein>
<keyword evidence="2" id="KW-1185">Reference proteome</keyword>
<dbReference type="AlphaFoldDB" id="A0A9W9KF04"/>
<gene>
    <name evidence="1" type="ORF">N7532_003940</name>
</gene>
<organism evidence="1 2">
    <name type="scientific">Penicillium argentinense</name>
    <dbReference type="NCBI Taxonomy" id="1131581"/>
    <lineage>
        <taxon>Eukaryota</taxon>
        <taxon>Fungi</taxon>
        <taxon>Dikarya</taxon>
        <taxon>Ascomycota</taxon>
        <taxon>Pezizomycotina</taxon>
        <taxon>Eurotiomycetes</taxon>
        <taxon>Eurotiomycetidae</taxon>
        <taxon>Eurotiales</taxon>
        <taxon>Aspergillaceae</taxon>
        <taxon>Penicillium</taxon>
    </lineage>
</organism>
<dbReference type="GeneID" id="81355413"/>
<evidence type="ECO:0000313" key="1">
    <source>
        <dbReference type="EMBL" id="KAJ5103411.1"/>
    </source>
</evidence>